<protein>
    <submittedName>
        <fullName evidence="2">AhpC/TSA family protein</fullName>
    </submittedName>
</protein>
<evidence type="ECO:0000313" key="2">
    <source>
        <dbReference type="EMBL" id="SEI52627.1"/>
    </source>
</evidence>
<dbReference type="InterPro" id="IPR047262">
    <property type="entry name" value="PRX-like1"/>
</dbReference>
<dbReference type="PANTHER" id="PTHR43640">
    <property type="entry name" value="OS07G0260300 PROTEIN"/>
    <property type="match status" value="1"/>
</dbReference>
<dbReference type="Gene3D" id="3.40.30.10">
    <property type="entry name" value="Glutaredoxin"/>
    <property type="match status" value="1"/>
</dbReference>
<gene>
    <name evidence="2" type="ORF">SAMN05444007_101455</name>
</gene>
<dbReference type="EMBL" id="FNYD01000001">
    <property type="protein sequence ID" value="SEI52627.1"/>
    <property type="molecule type" value="Genomic_DNA"/>
</dbReference>
<proteinExistence type="predicted"/>
<dbReference type="OrthoDB" id="9809746at2"/>
<accession>A0A1H6RJD1</accession>
<dbReference type="RefSeq" id="WP_092362081.1">
    <property type="nucleotide sequence ID" value="NZ_BMGV01000001.1"/>
</dbReference>
<feature type="domain" description="Thioredoxin" evidence="1">
    <location>
        <begin position="8"/>
        <end position="160"/>
    </location>
</feature>
<reference evidence="2 3" key="1">
    <citation type="submission" date="2016-10" db="EMBL/GenBank/DDBJ databases">
        <authorList>
            <person name="de Groot N.N."/>
        </authorList>
    </citation>
    <scope>NUCLEOTIDE SEQUENCE [LARGE SCALE GENOMIC DNA]</scope>
    <source>
        <strain evidence="2 3">DSM 29340</strain>
    </source>
</reference>
<evidence type="ECO:0000259" key="1">
    <source>
        <dbReference type="PROSITE" id="PS51352"/>
    </source>
</evidence>
<dbReference type="PROSITE" id="PS51352">
    <property type="entry name" value="THIOREDOXIN_2"/>
    <property type="match status" value="1"/>
</dbReference>
<dbReference type="PANTHER" id="PTHR43640:SF1">
    <property type="entry name" value="THIOREDOXIN-DEPENDENT PEROXIREDOXIN"/>
    <property type="match status" value="1"/>
</dbReference>
<dbReference type="Pfam" id="PF00578">
    <property type="entry name" value="AhpC-TSA"/>
    <property type="match status" value="1"/>
</dbReference>
<dbReference type="AlphaFoldDB" id="A0A1H6RJD1"/>
<dbReference type="InterPro" id="IPR013766">
    <property type="entry name" value="Thioredoxin_domain"/>
</dbReference>
<dbReference type="InterPro" id="IPR036249">
    <property type="entry name" value="Thioredoxin-like_sf"/>
</dbReference>
<dbReference type="GO" id="GO:0016491">
    <property type="term" value="F:oxidoreductase activity"/>
    <property type="evidence" value="ECO:0007669"/>
    <property type="project" value="InterPro"/>
</dbReference>
<sequence length="185" mass="20058">MAVSTPVCAFGWKAPDFILPATDGQTYRLGQVAGPKGTLIMFICNHCPYVLAVLDRILRDARDLQALGVGVAAICSNDAQAYPEDGFGAMAEMARVRDFPFPYLHDAEQSVARAYDADCTPDFFGFNADLELQYRGRLDASGRAAGPGDARRDLYEAMKQVAETGQGPRDQIPSMGCSIKWKPAS</sequence>
<dbReference type="GO" id="GO:0016209">
    <property type="term" value="F:antioxidant activity"/>
    <property type="evidence" value="ECO:0007669"/>
    <property type="project" value="InterPro"/>
</dbReference>
<evidence type="ECO:0000313" key="3">
    <source>
        <dbReference type="Proteomes" id="UP000199379"/>
    </source>
</evidence>
<organism evidence="2 3">
    <name type="scientific">Cribrihabitans marinus</name>
    <dbReference type="NCBI Taxonomy" id="1227549"/>
    <lineage>
        <taxon>Bacteria</taxon>
        <taxon>Pseudomonadati</taxon>
        <taxon>Pseudomonadota</taxon>
        <taxon>Alphaproteobacteria</taxon>
        <taxon>Rhodobacterales</taxon>
        <taxon>Paracoccaceae</taxon>
        <taxon>Cribrihabitans</taxon>
    </lineage>
</organism>
<dbReference type="STRING" id="1227549.SAMN05444007_101455"/>
<name>A0A1H6RJD1_9RHOB</name>
<dbReference type="SUPFAM" id="SSF52833">
    <property type="entry name" value="Thioredoxin-like"/>
    <property type="match status" value="1"/>
</dbReference>
<dbReference type="Proteomes" id="UP000199379">
    <property type="component" value="Unassembled WGS sequence"/>
</dbReference>
<keyword evidence="3" id="KW-1185">Reference proteome</keyword>
<dbReference type="InterPro" id="IPR000866">
    <property type="entry name" value="AhpC/TSA"/>
</dbReference>
<dbReference type="CDD" id="cd02969">
    <property type="entry name" value="PRX_like1"/>
    <property type="match status" value="1"/>
</dbReference>